<reference evidence="1" key="1">
    <citation type="submission" date="2014-11" db="EMBL/GenBank/DDBJ databases">
        <authorList>
            <person name="Amaro Gonzalez C."/>
        </authorList>
    </citation>
    <scope>NUCLEOTIDE SEQUENCE</scope>
</reference>
<protein>
    <submittedName>
        <fullName evidence="1">Uncharacterized protein</fullName>
    </submittedName>
</protein>
<proteinExistence type="predicted"/>
<organism evidence="1">
    <name type="scientific">Anguilla anguilla</name>
    <name type="common">European freshwater eel</name>
    <name type="synonym">Muraena anguilla</name>
    <dbReference type="NCBI Taxonomy" id="7936"/>
    <lineage>
        <taxon>Eukaryota</taxon>
        <taxon>Metazoa</taxon>
        <taxon>Chordata</taxon>
        <taxon>Craniata</taxon>
        <taxon>Vertebrata</taxon>
        <taxon>Euteleostomi</taxon>
        <taxon>Actinopterygii</taxon>
        <taxon>Neopterygii</taxon>
        <taxon>Teleostei</taxon>
        <taxon>Anguilliformes</taxon>
        <taxon>Anguillidae</taxon>
        <taxon>Anguilla</taxon>
    </lineage>
</organism>
<accession>A0A0E9PGP5</accession>
<reference evidence="1" key="2">
    <citation type="journal article" date="2015" name="Fish Shellfish Immunol.">
        <title>Early steps in the European eel (Anguilla anguilla)-Vibrio vulnificus interaction in the gills: Role of the RtxA13 toxin.</title>
        <authorList>
            <person name="Callol A."/>
            <person name="Pajuelo D."/>
            <person name="Ebbesson L."/>
            <person name="Teles M."/>
            <person name="MacKenzie S."/>
            <person name="Amaro C."/>
        </authorList>
    </citation>
    <scope>NUCLEOTIDE SEQUENCE</scope>
</reference>
<evidence type="ECO:0000313" key="1">
    <source>
        <dbReference type="EMBL" id="JAH03771.1"/>
    </source>
</evidence>
<name>A0A0E9PGP5_ANGAN</name>
<dbReference type="EMBL" id="GBXM01104806">
    <property type="protein sequence ID" value="JAH03771.1"/>
    <property type="molecule type" value="Transcribed_RNA"/>
</dbReference>
<dbReference type="AlphaFoldDB" id="A0A0E9PGP5"/>
<sequence>MGRNFYSSANMTKSLSVMAVRHQKNTANTRFVQWKKLSWT</sequence>